<gene>
    <name evidence="2" type="ORF">VSH64_10270</name>
</gene>
<evidence type="ECO:0000313" key="2">
    <source>
        <dbReference type="EMBL" id="WSE32489.1"/>
    </source>
</evidence>
<name>A0ABZ1IDF1_9PSEU</name>
<reference evidence="2 3" key="1">
    <citation type="journal article" date="2015" name="Int. J. Syst. Evol. Microbiol.">
        <title>Amycolatopsis rhabdoformis sp. nov., an actinomycete isolated from a tropical forest soil.</title>
        <authorList>
            <person name="Souza W.R."/>
            <person name="Silva R.E."/>
            <person name="Goodfellow M."/>
            <person name="Busarakam K."/>
            <person name="Figueiro F.S."/>
            <person name="Ferreira D."/>
            <person name="Rodrigues-Filho E."/>
            <person name="Moraes L.A.B."/>
            <person name="Zucchi T.D."/>
        </authorList>
    </citation>
    <scope>NUCLEOTIDE SEQUENCE [LARGE SCALE GENOMIC DNA]</scope>
    <source>
        <strain evidence="2 3">NCIMB 14900</strain>
    </source>
</reference>
<evidence type="ECO:0000256" key="1">
    <source>
        <dbReference type="SAM" id="MobiDB-lite"/>
    </source>
</evidence>
<accession>A0ABZ1IDF1</accession>
<dbReference type="RefSeq" id="WP_326835296.1">
    <property type="nucleotide sequence ID" value="NZ_CP142149.1"/>
</dbReference>
<dbReference type="Proteomes" id="UP001330812">
    <property type="component" value="Chromosome"/>
</dbReference>
<sequence>MWISPRRTGERPQAGWRDGHIADVVAEHDAAEVTKALHRAVTHPAITQVSGQGESVVEKSAAHR</sequence>
<protein>
    <recommendedName>
        <fullName evidence="4">FCD domain-containing protein</fullName>
    </recommendedName>
</protein>
<evidence type="ECO:0000313" key="3">
    <source>
        <dbReference type="Proteomes" id="UP001330812"/>
    </source>
</evidence>
<feature type="region of interest" description="Disordered" evidence="1">
    <location>
        <begin position="44"/>
        <end position="64"/>
    </location>
</feature>
<evidence type="ECO:0008006" key="4">
    <source>
        <dbReference type="Google" id="ProtNLM"/>
    </source>
</evidence>
<organism evidence="2 3">
    <name type="scientific">Amycolatopsis rhabdoformis</name>
    <dbReference type="NCBI Taxonomy" id="1448059"/>
    <lineage>
        <taxon>Bacteria</taxon>
        <taxon>Bacillati</taxon>
        <taxon>Actinomycetota</taxon>
        <taxon>Actinomycetes</taxon>
        <taxon>Pseudonocardiales</taxon>
        <taxon>Pseudonocardiaceae</taxon>
        <taxon>Amycolatopsis</taxon>
    </lineage>
</organism>
<proteinExistence type="predicted"/>
<keyword evidence="3" id="KW-1185">Reference proteome</keyword>
<dbReference type="EMBL" id="CP142149">
    <property type="protein sequence ID" value="WSE32489.1"/>
    <property type="molecule type" value="Genomic_DNA"/>
</dbReference>